<dbReference type="AlphaFoldDB" id="A0A103XHI4"/>
<dbReference type="Proteomes" id="UP000243975">
    <property type="component" value="Unassembled WGS sequence"/>
</dbReference>
<protein>
    <submittedName>
        <fullName evidence="2">Uncharacterized protein</fullName>
    </submittedName>
</protein>
<feature type="region of interest" description="Disordered" evidence="1">
    <location>
        <begin position="347"/>
        <end position="473"/>
    </location>
</feature>
<dbReference type="OMA" id="SYMSDWC"/>
<evidence type="ECO:0000313" key="2">
    <source>
        <dbReference type="EMBL" id="KVH90823.1"/>
    </source>
</evidence>
<dbReference type="Gramene" id="KVH90823">
    <property type="protein sequence ID" value="KVH90823"/>
    <property type="gene ID" value="Ccrd_007163"/>
</dbReference>
<name>A0A103XHI4_CYNCS</name>
<organism evidence="2 3">
    <name type="scientific">Cynara cardunculus var. scolymus</name>
    <name type="common">Globe artichoke</name>
    <name type="synonym">Cynara scolymus</name>
    <dbReference type="NCBI Taxonomy" id="59895"/>
    <lineage>
        <taxon>Eukaryota</taxon>
        <taxon>Viridiplantae</taxon>
        <taxon>Streptophyta</taxon>
        <taxon>Embryophyta</taxon>
        <taxon>Tracheophyta</taxon>
        <taxon>Spermatophyta</taxon>
        <taxon>Magnoliopsida</taxon>
        <taxon>eudicotyledons</taxon>
        <taxon>Gunneridae</taxon>
        <taxon>Pentapetalae</taxon>
        <taxon>asterids</taxon>
        <taxon>campanulids</taxon>
        <taxon>Asterales</taxon>
        <taxon>Asteraceae</taxon>
        <taxon>Carduoideae</taxon>
        <taxon>Cardueae</taxon>
        <taxon>Carduinae</taxon>
        <taxon>Cynara</taxon>
    </lineage>
</organism>
<accession>A0A103XHI4</accession>
<evidence type="ECO:0000256" key="1">
    <source>
        <dbReference type="SAM" id="MobiDB-lite"/>
    </source>
</evidence>
<dbReference type="EMBL" id="LEKV01005089">
    <property type="protein sequence ID" value="KVH90823.1"/>
    <property type="molecule type" value="Genomic_DNA"/>
</dbReference>
<dbReference type="PANTHER" id="PTHR35507">
    <property type="entry name" value="OS09G0488600 PROTEIN"/>
    <property type="match status" value="1"/>
</dbReference>
<comment type="caution">
    <text evidence="2">The sequence shown here is derived from an EMBL/GenBank/DDBJ whole genome shotgun (WGS) entry which is preliminary data.</text>
</comment>
<gene>
    <name evidence="2" type="ORF">Ccrd_007163</name>
</gene>
<evidence type="ECO:0000313" key="3">
    <source>
        <dbReference type="Proteomes" id="UP000243975"/>
    </source>
</evidence>
<dbReference type="PANTHER" id="PTHR35507:SF1">
    <property type="entry name" value="TMF_TATA_BD DOMAIN-CONTAINING PROTEIN"/>
    <property type="match status" value="1"/>
</dbReference>
<reference evidence="2 3" key="1">
    <citation type="journal article" date="2016" name="Sci. Rep.">
        <title>The genome sequence of the outbreeding globe artichoke constructed de novo incorporating a phase-aware low-pass sequencing strategy of F1 progeny.</title>
        <authorList>
            <person name="Scaglione D."/>
            <person name="Reyes-Chin-Wo S."/>
            <person name="Acquadro A."/>
            <person name="Froenicke L."/>
            <person name="Portis E."/>
            <person name="Beitel C."/>
            <person name="Tirone M."/>
            <person name="Mauro R."/>
            <person name="Lo Monaco A."/>
            <person name="Mauromicale G."/>
            <person name="Faccioli P."/>
            <person name="Cattivelli L."/>
            <person name="Rieseberg L."/>
            <person name="Michelmore R."/>
            <person name="Lanteri S."/>
        </authorList>
    </citation>
    <scope>NUCLEOTIDE SEQUENCE [LARGE SCALE GENOMIC DNA]</scope>
    <source>
        <strain evidence="2">2C</strain>
    </source>
</reference>
<sequence length="473" mass="52415">MEVADDEINSGAPPFVPPSWVSLSPFPLQVHPSPRRLSSHFTPPTRPVRAARQLAWVSLQGRIVGAEEATSAKAIGGGLTPEEAVTWEFFSPMHRILIVAILAAAAANSKKNKLIVQLKNSIEIRVSQFSYLYVVSIQLIDSICYSICDQVLLGMQQKLDSLCEEVNYFKDKPDTTSYDFDVSGCGCRHCDHHQLPAKYIEGDSTTQAVDEDDMMKFKMANDVEQEERRFSDLSDWAPSVSSSIDVQWNTSVEQDIGKLQKECEDKDAIIKELSAFLNSAESLNSKRIAELEDIIRRKNTMITKLRKDMLVLEQKVIQLTRLRRPSSSKSSSSSKKLPAMADNLIYDMDSTTSPSDDSDSSANRKHRTPSMNYINKNEALPSVKNNKKEHPAAILNRQKPSSARCYDVTAKSNEQTMSPLKERSVNQQVGSVGLSKSKGSRSGSGDCKSRYGGTGSSLNKSRVSGSGAHKRWS</sequence>
<dbReference type="STRING" id="59895.A0A103XHI4"/>
<keyword evidence="3" id="KW-1185">Reference proteome</keyword>
<feature type="compositionally biased region" description="Low complexity" evidence="1">
    <location>
        <begin position="430"/>
        <end position="446"/>
    </location>
</feature>
<proteinExistence type="predicted"/>